<evidence type="ECO:0000313" key="5">
    <source>
        <dbReference type="Proteomes" id="UP000193484"/>
    </source>
</evidence>
<feature type="region of interest" description="Disordered" evidence="1">
    <location>
        <begin position="278"/>
        <end position="374"/>
    </location>
</feature>
<keyword evidence="2" id="KW-0732">Signal</keyword>
<protein>
    <recommendedName>
        <fullName evidence="3">PE-PPE domain-containing protein</fullName>
    </recommendedName>
</protein>
<dbReference type="SUPFAM" id="SSF53474">
    <property type="entry name" value="alpha/beta-Hydrolases"/>
    <property type="match status" value="1"/>
</dbReference>
<sequence>MFGTRTLIPAALAAALLVPLAPAGHAEQAVLIPGATVLKPINPLYPLVATSYPAIGLHFHSDPDPQLVDYSQEALAADFALRDGLARSNATLRQARSTAAETDGKVVVIGESMGSMVAARLAADLEHQPDAPDPADIRFVLIAPPEAGVAEYFPAGTFIPVLNYRVSRIPETPYDTTLVIGEYDGWSDPPDRPWNLLASANALLGIAYVHGPPVAATDLSTVPADHISTATNTKGGTVTTVLAPTRNLPLTQPLRDLGVPGALVDRADRVLRPVIDSGYRRHDRPGDTRPYLYDGQIRRDAAATNPLRQLRSATDDPAADKQAAEPAAEPRALVRRIRAGLREKVTAGLQPSPRKPAGPQPASRPADGGDGTPS</sequence>
<gene>
    <name evidence="4" type="ORF">AWC04_11155</name>
</gene>
<dbReference type="InterPro" id="IPR029058">
    <property type="entry name" value="AB_hydrolase_fold"/>
</dbReference>
<organism evidence="4 5">
    <name type="scientific">Mycolicibacterium fallax</name>
    <name type="common">Mycobacterium fallax</name>
    <dbReference type="NCBI Taxonomy" id="1793"/>
    <lineage>
        <taxon>Bacteria</taxon>
        <taxon>Bacillati</taxon>
        <taxon>Actinomycetota</taxon>
        <taxon>Actinomycetes</taxon>
        <taxon>Mycobacteriales</taxon>
        <taxon>Mycobacteriaceae</taxon>
        <taxon>Mycolicibacterium</taxon>
    </lineage>
</organism>
<evidence type="ECO:0000313" key="4">
    <source>
        <dbReference type="EMBL" id="ORV03183.1"/>
    </source>
</evidence>
<feature type="chain" id="PRO_5043769566" description="PE-PPE domain-containing protein" evidence="2">
    <location>
        <begin position="27"/>
        <end position="374"/>
    </location>
</feature>
<accession>A0A1X1RD28</accession>
<dbReference type="Gene3D" id="3.40.50.1820">
    <property type="entry name" value="alpha/beta hydrolase"/>
    <property type="match status" value="1"/>
</dbReference>
<feature type="domain" description="PE-PPE" evidence="3">
    <location>
        <begin position="82"/>
        <end position="279"/>
    </location>
</feature>
<evidence type="ECO:0000256" key="1">
    <source>
        <dbReference type="SAM" id="MobiDB-lite"/>
    </source>
</evidence>
<evidence type="ECO:0000256" key="2">
    <source>
        <dbReference type="SAM" id="SignalP"/>
    </source>
</evidence>
<keyword evidence="5" id="KW-1185">Reference proteome</keyword>
<dbReference type="RefSeq" id="WP_085096085.1">
    <property type="nucleotide sequence ID" value="NZ_AP022603.1"/>
</dbReference>
<feature type="compositionally biased region" description="Basic and acidic residues" evidence="1">
    <location>
        <begin position="278"/>
        <end position="287"/>
    </location>
</feature>
<reference evidence="4 5" key="1">
    <citation type="submission" date="2016-01" db="EMBL/GenBank/DDBJ databases">
        <title>The new phylogeny of the genus Mycobacterium.</title>
        <authorList>
            <person name="Tarcisio F."/>
            <person name="Conor M."/>
            <person name="Antonella G."/>
            <person name="Elisabetta G."/>
            <person name="Giulia F.S."/>
            <person name="Sara T."/>
            <person name="Anna F."/>
            <person name="Clotilde B."/>
            <person name="Roberto B."/>
            <person name="Veronica D.S."/>
            <person name="Fabio R."/>
            <person name="Monica P."/>
            <person name="Olivier J."/>
            <person name="Enrico T."/>
            <person name="Nicola S."/>
        </authorList>
    </citation>
    <scope>NUCLEOTIDE SEQUENCE [LARGE SCALE GENOMIC DNA]</scope>
    <source>
        <strain evidence="4 5">DSM 44179</strain>
    </source>
</reference>
<dbReference type="EMBL" id="LQOJ01000039">
    <property type="protein sequence ID" value="ORV03183.1"/>
    <property type="molecule type" value="Genomic_DNA"/>
</dbReference>
<evidence type="ECO:0000259" key="3">
    <source>
        <dbReference type="Pfam" id="PF08237"/>
    </source>
</evidence>
<comment type="caution">
    <text evidence="4">The sequence shown here is derived from an EMBL/GenBank/DDBJ whole genome shotgun (WGS) entry which is preliminary data.</text>
</comment>
<name>A0A1X1RD28_MYCFA</name>
<dbReference type="OrthoDB" id="4593375at2"/>
<dbReference type="Pfam" id="PF08237">
    <property type="entry name" value="PE-PPE"/>
    <property type="match status" value="1"/>
</dbReference>
<proteinExistence type="predicted"/>
<dbReference type="AlphaFoldDB" id="A0A1X1RD28"/>
<dbReference type="InterPro" id="IPR013228">
    <property type="entry name" value="PE-PPE_C"/>
</dbReference>
<dbReference type="STRING" id="1793.AWC04_11155"/>
<feature type="signal peptide" evidence="2">
    <location>
        <begin position="1"/>
        <end position="26"/>
    </location>
</feature>
<dbReference type="Proteomes" id="UP000193484">
    <property type="component" value="Unassembled WGS sequence"/>
</dbReference>